<protein>
    <recommendedName>
        <fullName evidence="6">Protein FAR1-RELATED SEQUENCE</fullName>
    </recommendedName>
</protein>
<sequence>MTNVIEQVFPDTRHRWCLWHIMKKLPEKFSAYKEYNHIKSAINKLVYDCGSPEDFESGWKALLSRHGLFQNEWLCTMYDEKQKWVPCFVRNYFWAGMSTTQKSEGMNAFFDGFINSSTTFQQFVAQYDNALRVKAQKEIQGDFSSLNTTVGCGSQSPIERQFQQEYTHSKFEEVQTEFRSRMNCFIKEIVKDNILNTYTVKEERMWEGKCVDKFHKVEFDPITKHITCSCLLFEFRGIICRHSLLVFGQEDVCSVPSKYVLRRWSKNIRRRHTLIRVANINSNLEPTMQRYQSLCKTFYEIVEVACESEPVCNELEKELRLLRKKFGCSSMLTNNIVSDGGKLRYDNVVPSSIPETVGESVDLLVRSPIAVKRKGRPRTNRMKSAVEKQTKKGKSASTQKTSRTSVEECVSI</sequence>
<evidence type="ECO:0000256" key="7">
    <source>
        <dbReference type="SAM" id="MobiDB-lite"/>
    </source>
</evidence>
<dbReference type="Pfam" id="PF04434">
    <property type="entry name" value="SWIM"/>
    <property type="match status" value="1"/>
</dbReference>
<feature type="domain" description="SWIM-type" evidence="8">
    <location>
        <begin position="215"/>
        <end position="251"/>
    </location>
</feature>
<organism evidence="9 10">
    <name type="scientific">Vigna radiata var. radiata</name>
    <name type="common">Mung bean</name>
    <name type="synonym">Phaseolus aureus</name>
    <dbReference type="NCBI Taxonomy" id="3916"/>
    <lineage>
        <taxon>Eukaryota</taxon>
        <taxon>Viridiplantae</taxon>
        <taxon>Streptophyta</taxon>
        <taxon>Embryophyta</taxon>
        <taxon>Tracheophyta</taxon>
        <taxon>Spermatophyta</taxon>
        <taxon>Magnoliopsida</taxon>
        <taxon>eudicotyledons</taxon>
        <taxon>Gunneridae</taxon>
        <taxon>Pentapetalae</taxon>
        <taxon>rosids</taxon>
        <taxon>fabids</taxon>
        <taxon>Fabales</taxon>
        <taxon>Fabaceae</taxon>
        <taxon>Papilionoideae</taxon>
        <taxon>50 kb inversion clade</taxon>
        <taxon>NPAAA clade</taxon>
        <taxon>indigoferoid/millettioid clade</taxon>
        <taxon>Phaseoleae</taxon>
        <taxon>Vigna</taxon>
    </lineage>
</organism>
<accession>A0A1S3U1A9</accession>
<keyword evidence="9" id="KW-1185">Reference proteome</keyword>
<feature type="region of interest" description="Disordered" evidence="7">
    <location>
        <begin position="374"/>
        <end position="412"/>
    </location>
</feature>
<evidence type="ECO:0000256" key="1">
    <source>
        <dbReference type="ARBA" id="ARBA00005889"/>
    </source>
</evidence>
<dbReference type="GeneID" id="106760866"/>
<dbReference type="InterPro" id="IPR007527">
    <property type="entry name" value="Znf_SWIM"/>
</dbReference>
<dbReference type="OrthoDB" id="747268at2759"/>
<dbReference type="PROSITE" id="PS50966">
    <property type="entry name" value="ZF_SWIM"/>
    <property type="match status" value="1"/>
</dbReference>
<keyword evidence="3 5" id="KW-0863">Zinc-finger</keyword>
<dbReference type="KEGG" id="vra:106760866"/>
<reference evidence="10" key="2">
    <citation type="submission" date="2025-08" db="UniProtKB">
        <authorList>
            <consortium name="RefSeq"/>
        </authorList>
    </citation>
    <scope>IDENTIFICATION</scope>
    <source>
        <tissue evidence="10">Leaf</tissue>
    </source>
</reference>
<dbReference type="PANTHER" id="PTHR31669:SF283">
    <property type="entry name" value="PROTEIN FAR1-RELATED SEQUENCE"/>
    <property type="match status" value="1"/>
</dbReference>
<keyword evidence="2 6" id="KW-0479">Metal-binding</keyword>
<dbReference type="Proteomes" id="UP000087766">
    <property type="component" value="Chromosome 1"/>
</dbReference>
<dbReference type="InterPro" id="IPR006564">
    <property type="entry name" value="Znf_PMZ"/>
</dbReference>
<evidence type="ECO:0000256" key="2">
    <source>
        <dbReference type="ARBA" id="ARBA00022723"/>
    </source>
</evidence>
<evidence type="ECO:0000256" key="6">
    <source>
        <dbReference type="RuleBase" id="RU367018"/>
    </source>
</evidence>
<dbReference type="PANTHER" id="PTHR31669">
    <property type="entry name" value="PROTEIN FAR1-RELATED SEQUENCE 10-RELATED"/>
    <property type="match status" value="1"/>
</dbReference>
<dbReference type="InterPro" id="IPR031052">
    <property type="entry name" value="FHY3/FAR1"/>
</dbReference>
<name>A0A1S3U1A9_VIGRR</name>
<evidence type="ECO:0000259" key="8">
    <source>
        <dbReference type="PROSITE" id="PS50966"/>
    </source>
</evidence>
<dbReference type="STRING" id="3916.A0A1S3U1A9"/>
<dbReference type="GO" id="GO:0005634">
    <property type="term" value="C:nucleus"/>
    <property type="evidence" value="ECO:0007669"/>
    <property type="project" value="UniProtKB-SubCell"/>
</dbReference>
<evidence type="ECO:0000256" key="4">
    <source>
        <dbReference type="ARBA" id="ARBA00022833"/>
    </source>
</evidence>
<keyword evidence="6" id="KW-0539">Nucleus</keyword>
<evidence type="ECO:0000256" key="5">
    <source>
        <dbReference type="PROSITE-ProRule" id="PRU00325"/>
    </source>
</evidence>
<comment type="subcellular location">
    <subcellularLocation>
        <location evidence="6">Nucleus</location>
    </subcellularLocation>
</comment>
<dbReference type="SMART" id="SM00575">
    <property type="entry name" value="ZnF_PMZ"/>
    <property type="match status" value="1"/>
</dbReference>
<gene>
    <name evidence="10" type="primary">LOC106760866</name>
</gene>
<comment type="similarity">
    <text evidence="1 6">Belongs to the FHY3/FAR1 family.</text>
</comment>
<evidence type="ECO:0000256" key="3">
    <source>
        <dbReference type="ARBA" id="ARBA00022771"/>
    </source>
</evidence>
<proteinExistence type="inferred from homology"/>
<dbReference type="RefSeq" id="XP_014499792.1">
    <property type="nucleotide sequence ID" value="XM_014644306.1"/>
</dbReference>
<feature type="compositionally biased region" description="Polar residues" evidence="7">
    <location>
        <begin position="395"/>
        <end position="404"/>
    </location>
</feature>
<reference evidence="9" key="1">
    <citation type="journal article" date="2014" name="Nat. Commun.">
        <title>Genome sequence of mungbean and insights into evolution within Vigna species.</title>
        <authorList>
            <person name="Kang Y.J."/>
            <person name="Kim S.K."/>
            <person name="Kim M.Y."/>
            <person name="Lestari P."/>
            <person name="Kim K.H."/>
            <person name="Ha B.K."/>
            <person name="Jun T.H."/>
            <person name="Hwang W.J."/>
            <person name="Lee T."/>
            <person name="Lee J."/>
            <person name="Shim S."/>
            <person name="Yoon M.Y."/>
            <person name="Jang Y.E."/>
            <person name="Han K.S."/>
            <person name="Taeprayoon P."/>
            <person name="Yoon N."/>
            <person name="Somta P."/>
            <person name="Tanya P."/>
            <person name="Kim K.S."/>
            <person name="Gwag J.G."/>
            <person name="Moon J.K."/>
            <person name="Lee Y.H."/>
            <person name="Park B.S."/>
            <person name="Bombarely A."/>
            <person name="Doyle J.J."/>
            <person name="Jackson S.A."/>
            <person name="Schafleitner R."/>
            <person name="Srinives P."/>
            <person name="Varshney R.K."/>
            <person name="Lee S.H."/>
        </authorList>
    </citation>
    <scope>NUCLEOTIDE SEQUENCE [LARGE SCALE GENOMIC DNA]</scope>
    <source>
        <strain evidence="9">cv. VC1973A</strain>
    </source>
</reference>
<keyword evidence="4 6" id="KW-0862">Zinc</keyword>
<dbReference type="GO" id="GO:0008270">
    <property type="term" value="F:zinc ion binding"/>
    <property type="evidence" value="ECO:0007669"/>
    <property type="project" value="UniProtKB-UniRule"/>
</dbReference>
<dbReference type="GO" id="GO:0006355">
    <property type="term" value="P:regulation of DNA-templated transcription"/>
    <property type="evidence" value="ECO:0007669"/>
    <property type="project" value="UniProtKB-UniRule"/>
</dbReference>
<evidence type="ECO:0000313" key="9">
    <source>
        <dbReference type="Proteomes" id="UP000087766"/>
    </source>
</evidence>
<evidence type="ECO:0000313" key="10">
    <source>
        <dbReference type="RefSeq" id="XP_014499792.1"/>
    </source>
</evidence>
<comment type="function">
    <text evidence="6">Putative transcription activator involved in regulating light control of development.</text>
</comment>
<dbReference type="AlphaFoldDB" id="A0A1S3U1A9"/>